<keyword evidence="2" id="KW-1185">Reference proteome</keyword>
<dbReference type="EMBL" id="JAPDFW010000074">
    <property type="protein sequence ID" value="KAJ5073485.1"/>
    <property type="molecule type" value="Genomic_DNA"/>
</dbReference>
<dbReference type="InterPro" id="IPR011990">
    <property type="entry name" value="TPR-like_helical_dom_sf"/>
</dbReference>
<comment type="caution">
    <text evidence="1">The sequence shown here is derived from an EMBL/GenBank/DDBJ whole genome shotgun (WGS) entry which is preliminary data.</text>
</comment>
<evidence type="ECO:0000313" key="1">
    <source>
        <dbReference type="EMBL" id="KAJ5073485.1"/>
    </source>
</evidence>
<evidence type="ECO:0000313" key="2">
    <source>
        <dbReference type="Proteomes" id="UP001149090"/>
    </source>
</evidence>
<protein>
    <submittedName>
        <fullName evidence="1">Trafficking protein particle complex subunit 12</fullName>
    </submittedName>
</protein>
<name>A0A9Q0LKG8_ANAIG</name>
<organism evidence="1 2">
    <name type="scientific">Anaeramoeba ignava</name>
    <name type="common">Anaerobic marine amoeba</name>
    <dbReference type="NCBI Taxonomy" id="1746090"/>
    <lineage>
        <taxon>Eukaryota</taxon>
        <taxon>Metamonada</taxon>
        <taxon>Anaeramoebidae</taxon>
        <taxon>Anaeramoeba</taxon>
    </lineage>
</organism>
<dbReference type="Proteomes" id="UP001149090">
    <property type="component" value="Unassembled WGS sequence"/>
</dbReference>
<accession>A0A9Q0LKG8</accession>
<dbReference type="OMA" id="RDLVNCY"/>
<dbReference type="PANTHER" id="PTHR21581">
    <property type="entry name" value="D-ALANYL-D-ALANINE CARBOXYPEPTIDASE"/>
    <property type="match status" value="1"/>
</dbReference>
<dbReference type="SUPFAM" id="SSF48452">
    <property type="entry name" value="TPR-like"/>
    <property type="match status" value="1"/>
</dbReference>
<dbReference type="Gene3D" id="1.25.40.10">
    <property type="entry name" value="Tetratricopeptide repeat domain"/>
    <property type="match status" value="1"/>
</dbReference>
<reference evidence="1" key="1">
    <citation type="submission" date="2022-10" db="EMBL/GenBank/DDBJ databases">
        <title>Novel sulphate-reducing endosymbionts in the free-living metamonad Anaeramoeba.</title>
        <authorList>
            <person name="Jerlstrom-Hultqvist J."/>
            <person name="Cepicka I."/>
            <person name="Gallot-Lavallee L."/>
            <person name="Salas-Leiva D."/>
            <person name="Curtis B.A."/>
            <person name="Zahonova K."/>
            <person name="Pipaliya S."/>
            <person name="Dacks J."/>
            <person name="Roger A.J."/>
        </authorList>
    </citation>
    <scope>NUCLEOTIDE SEQUENCE</scope>
    <source>
        <strain evidence="1">BMAN</strain>
    </source>
</reference>
<dbReference type="AlphaFoldDB" id="A0A9Q0LKG8"/>
<dbReference type="OrthoDB" id="428342at2759"/>
<proteinExistence type="predicted"/>
<dbReference type="PANTHER" id="PTHR21581:SF6">
    <property type="entry name" value="TRAFFICKING PROTEIN PARTICLE COMPLEX SUBUNIT 12"/>
    <property type="match status" value="1"/>
</dbReference>
<sequence length="415" mass="48599">MQQEQRKITTESALSIFFESQKPPEKLSVKKREDVPNSIDGIEILARDKNWKDMVHLTLLLSYDDLRQDLQVKLCQLIGLRQLRLIEQAAETLKKIGDLNSATFRYENYPQKYPNKKGSFVPFSLRIFAAEFPHFQNNTQSAIHNLYQIHSLCIREIVTTKTQIVKLGGILPEGRNEPETKYLNTEFSPQKDVIQKFSEIDIEETFHDIPDTLESFENSKQAIDYLSVLEKREQRVLFIIINYHIIQQNYELAIRHLHDIYLKWPKDPMLLSTLGRVFLKSGDSNSARLIFKEVEKLTSYGSLYSKMNSGFLEISNGKFSKAKDFFQEICERDPDNAVAINNLALMFLYTAKLEKAITILEDFIRKNPNQNVHEPIIYNLCRLYDLAYENPEEKREILKLVVDHYINYFNFPKKK</sequence>
<gene>
    <name evidence="1" type="ORF">M0811_08602</name>
</gene>